<evidence type="ECO:0000313" key="4">
    <source>
        <dbReference type="EMBL" id="CAH0111302.1"/>
    </source>
</evidence>
<dbReference type="Proteomes" id="UP000789390">
    <property type="component" value="Unassembled WGS sequence"/>
</dbReference>
<feature type="region of interest" description="Disordered" evidence="2">
    <location>
        <begin position="209"/>
        <end position="295"/>
    </location>
</feature>
<dbReference type="OrthoDB" id="10030336at2759"/>
<dbReference type="Gene3D" id="2.30.29.30">
    <property type="entry name" value="Pleckstrin-homology domain (PH domain)/Phosphotyrosine-binding domain (PTB)"/>
    <property type="match status" value="2"/>
</dbReference>
<evidence type="ECO:0000313" key="5">
    <source>
        <dbReference type="Proteomes" id="UP000789390"/>
    </source>
</evidence>
<feature type="compositionally biased region" description="Low complexity" evidence="2">
    <location>
        <begin position="237"/>
        <end position="253"/>
    </location>
</feature>
<protein>
    <recommendedName>
        <fullName evidence="3">PID domain-containing protein</fullName>
    </recommendedName>
</protein>
<feature type="region of interest" description="Disordered" evidence="2">
    <location>
        <begin position="866"/>
        <end position="894"/>
    </location>
</feature>
<comment type="caution">
    <text evidence="4">The sequence shown here is derived from an EMBL/GenBank/DDBJ whole genome shotgun (WGS) entry which is preliminary data.</text>
</comment>
<name>A0A8J2WM60_9CRUS</name>
<keyword evidence="1" id="KW-0175">Coiled coil</keyword>
<dbReference type="GO" id="GO:0050998">
    <property type="term" value="F:nitric-oxide synthase binding"/>
    <property type="evidence" value="ECO:0007669"/>
    <property type="project" value="TreeGrafter"/>
</dbReference>
<evidence type="ECO:0000256" key="1">
    <source>
        <dbReference type="SAM" id="Coils"/>
    </source>
</evidence>
<evidence type="ECO:0000259" key="3">
    <source>
        <dbReference type="SMART" id="SM00462"/>
    </source>
</evidence>
<feature type="domain" description="PID" evidence="3">
    <location>
        <begin position="30"/>
        <end position="177"/>
    </location>
</feature>
<dbReference type="AlphaFoldDB" id="A0A8J2WM60"/>
<dbReference type="PANTHER" id="PTHR11232:SF17">
    <property type="entry name" value="CAPON-LIKE PROTEIN"/>
    <property type="match status" value="1"/>
</dbReference>
<dbReference type="SUPFAM" id="SSF50729">
    <property type="entry name" value="PH domain-like"/>
    <property type="match status" value="1"/>
</dbReference>
<dbReference type="EMBL" id="CAKKLH010000313">
    <property type="protein sequence ID" value="CAH0111302.1"/>
    <property type="molecule type" value="Genomic_DNA"/>
</dbReference>
<accession>A0A8J2WM60</accession>
<feature type="coiled-coil region" evidence="1">
    <location>
        <begin position="622"/>
        <end position="656"/>
    </location>
</feature>
<feature type="compositionally biased region" description="Basic and acidic residues" evidence="2">
    <location>
        <begin position="826"/>
        <end position="835"/>
    </location>
</feature>
<feature type="region of interest" description="Disordered" evidence="2">
    <location>
        <begin position="338"/>
        <end position="388"/>
    </location>
</feature>
<dbReference type="SMART" id="SM00462">
    <property type="entry name" value="PTB"/>
    <property type="match status" value="1"/>
</dbReference>
<sequence>MPFNKKQTYCQVPNNDFDLRIPLHSDESFQHGIVFQAKAFSTYDSTSAVWMFLDPITGWKLLQPCAESEQYEFKSKGMKKKKVTFEISVDGVKVSLYKRRPKKKDWPVDDSTLLLMQHPVYRIFYVSHDSQDLKIFSYIARDASSNFFRCNVFKTTKKMLKQRFRERSESWLSASTDRFLVHPPHPPLGSVGEPHNPPVSILSHSSALTTTTAGTNGQSNLSTLPVIELNPPQNATLSGSNSLSQNSPQLQQHQQDRPRKKLSFRDPEVTSAEASGKDGDAAAASSHHPQNHQQLASLKDHGFSDSMENVDLESQAMKIVRTVGQAFEVCHKFAVPPSLSVGQYDDSREEDEEEEEEGEDEEIHDEVDGEEEEESHHVQQDLQLESSVDHLSIPSVDIKPPIRSVEYGGDQHQVIDHNHTVDLLNLSLDASPKIVLEPTRLEPSPTQHLQQQLQMIQQQQSYPRPEPISMVQANQQQLSQQQQQQHGNTPLALQHEVLLLKQQVEQQQQQTQAAIAQVKLLKDQLAAETAARMEAQARTHQLLIHNKELLDHIQTLVTQMQELESKVPIISNLPTPSAIPQMIQQQQQQASRLPTLREVDCQQELVNMAAAMLSAAAASSAQNNRELQAHQLQHQLQQQQQQYAILLAQAVQQQQQVNFQHLPQLLSASPLSPTNGMMSQSITTNPNNYFQFQTNNSSAQNSPSHLTLGGNHHQAIINAPHYHSPNSPSSFNSLGSVNAAVPVSAANSMASPFILPLGDVDQSGSHDSGLGSGHFQSTAGATGISVPTASAASAAALRSMEVIRRLQLIGEDSSGGGASVNSLHSSDSDRQRMDSSLESMTSGGQGRPSLPTLHQQLEHLRLGNECGGSDECRTPSSVSGGTLRRNGPFITRSTSEKVPHRNEILAQVQRTSWARHTTK</sequence>
<evidence type="ECO:0000256" key="2">
    <source>
        <dbReference type="SAM" id="MobiDB-lite"/>
    </source>
</evidence>
<feature type="compositionally biased region" description="Low complexity" evidence="2">
    <location>
        <begin position="209"/>
        <end position="220"/>
    </location>
</feature>
<feature type="coiled-coil region" evidence="1">
    <location>
        <begin position="504"/>
        <end position="566"/>
    </location>
</feature>
<proteinExistence type="predicted"/>
<reference evidence="4" key="1">
    <citation type="submission" date="2021-11" db="EMBL/GenBank/DDBJ databases">
        <authorList>
            <person name="Schell T."/>
        </authorList>
    </citation>
    <scope>NUCLEOTIDE SEQUENCE</scope>
    <source>
        <strain evidence="4">M5</strain>
    </source>
</reference>
<dbReference type="InterPro" id="IPR011993">
    <property type="entry name" value="PH-like_dom_sf"/>
</dbReference>
<organism evidence="4 5">
    <name type="scientific">Daphnia galeata</name>
    <dbReference type="NCBI Taxonomy" id="27404"/>
    <lineage>
        <taxon>Eukaryota</taxon>
        <taxon>Metazoa</taxon>
        <taxon>Ecdysozoa</taxon>
        <taxon>Arthropoda</taxon>
        <taxon>Crustacea</taxon>
        <taxon>Branchiopoda</taxon>
        <taxon>Diplostraca</taxon>
        <taxon>Cladocera</taxon>
        <taxon>Anomopoda</taxon>
        <taxon>Daphniidae</taxon>
        <taxon>Daphnia</taxon>
    </lineage>
</organism>
<feature type="compositionally biased region" description="Acidic residues" evidence="2">
    <location>
        <begin position="347"/>
        <end position="373"/>
    </location>
</feature>
<dbReference type="InterPro" id="IPR051133">
    <property type="entry name" value="Adapter_Engulfment-Domain"/>
</dbReference>
<dbReference type="InterPro" id="IPR006020">
    <property type="entry name" value="PTB/PI_dom"/>
</dbReference>
<gene>
    <name evidence="4" type="ORF">DGAL_LOCUS14942</name>
</gene>
<keyword evidence="5" id="KW-1185">Reference proteome</keyword>
<dbReference type="PANTHER" id="PTHR11232">
    <property type="entry name" value="PHOSPHOTYROSINE INTERACTION DOMAIN-CONTAINING FAMILY MEMBER"/>
    <property type="match status" value="1"/>
</dbReference>
<feature type="region of interest" description="Disordered" evidence="2">
    <location>
        <begin position="811"/>
        <end position="851"/>
    </location>
</feature>
<dbReference type="Pfam" id="PF00640">
    <property type="entry name" value="PID"/>
    <property type="match status" value="1"/>
</dbReference>